<comment type="caution">
    <text evidence="2">The sequence shown here is derived from an EMBL/GenBank/DDBJ whole genome shotgun (WGS) entry which is preliminary data.</text>
</comment>
<accession>A0A370GX98</accession>
<evidence type="ECO:0000259" key="1">
    <source>
        <dbReference type="Pfam" id="PF13556"/>
    </source>
</evidence>
<gene>
    <name evidence="2" type="ORF">DFR59_101561</name>
</gene>
<keyword evidence="3" id="KW-1185">Reference proteome</keyword>
<protein>
    <submittedName>
        <fullName evidence="2">DNA-binding PucR family transcriptional regulator</fullName>
    </submittedName>
</protein>
<name>A0A370GX98_9BACI</name>
<dbReference type="AlphaFoldDB" id="A0A370GX98"/>
<evidence type="ECO:0000313" key="2">
    <source>
        <dbReference type="EMBL" id="RDI47896.1"/>
    </source>
</evidence>
<evidence type="ECO:0000313" key="3">
    <source>
        <dbReference type="Proteomes" id="UP000255326"/>
    </source>
</evidence>
<dbReference type="InterPro" id="IPR042070">
    <property type="entry name" value="PucR_C-HTH_sf"/>
</dbReference>
<dbReference type="GO" id="GO:0003677">
    <property type="term" value="F:DNA binding"/>
    <property type="evidence" value="ECO:0007669"/>
    <property type="project" value="UniProtKB-KW"/>
</dbReference>
<dbReference type="EMBL" id="QQAY01000001">
    <property type="protein sequence ID" value="RDI47896.1"/>
    <property type="molecule type" value="Genomic_DNA"/>
</dbReference>
<dbReference type="PANTHER" id="PTHR33744">
    <property type="entry name" value="CARBOHYDRATE DIACID REGULATOR"/>
    <property type="match status" value="1"/>
</dbReference>
<dbReference type="Proteomes" id="UP000255326">
    <property type="component" value="Unassembled WGS sequence"/>
</dbReference>
<feature type="domain" description="PucR C-terminal helix-turn-helix" evidence="1">
    <location>
        <begin position="243"/>
        <end position="295"/>
    </location>
</feature>
<dbReference type="InterPro" id="IPR051448">
    <property type="entry name" value="CdaR-like_regulators"/>
</dbReference>
<sequence>MLEKLINQFPNSLIVKNNPLPSNEYHWFKDEDNHQFIGIPNEELSDGQLELLQALFPHVEQTDGFQVIAGQANAWYEFLFKGEDSPLFKNEFRVIQFYLSSPSIEADGLGEALVNIFEKPAAIGMLSPHQGFIIEEKIDFSISNEELASAIEAFEGDFYTNALFYIGSFHLPDNFRERSFEQEQKYFRFAQQTMLKDKVVSFDKVLPVFLVKELRENPSLAFKSSMDQVISIFQGDPDLFSAIKKYIENHNNTSLTAKQLYLHRNSLQYRLEKFTDSTGIDLKSYSGTLAVYLACLEYEYFKDEHFA</sequence>
<reference evidence="2 3" key="1">
    <citation type="submission" date="2018-07" db="EMBL/GenBank/DDBJ databases">
        <title>Genomic Encyclopedia of Type Strains, Phase IV (KMG-IV): sequencing the most valuable type-strain genomes for metagenomic binning, comparative biology and taxonomic classification.</title>
        <authorList>
            <person name="Goeker M."/>
        </authorList>
    </citation>
    <scope>NUCLEOTIDE SEQUENCE [LARGE SCALE GENOMIC DNA]</scope>
    <source>
        <strain evidence="2 3">DSM 25281</strain>
    </source>
</reference>
<organism evidence="2 3">
    <name type="scientific">Falsibacillus pallidus</name>
    <dbReference type="NCBI Taxonomy" id="493781"/>
    <lineage>
        <taxon>Bacteria</taxon>
        <taxon>Bacillati</taxon>
        <taxon>Bacillota</taxon>
        <taxon>Bacilli</taxon>
        <taxon>Bacillales</taxon>
        <taxon>Bacillaceae</taxon>
        <taxon>Falsibacillus</taxon>
    </lineage>
</organism>
<dbReference type="OrthoDB" id="9792148at2"/>
<keyword evidence="2" id="KW-0238">DNA-binding</keyword>
<dbReference type="Gene3D" id="1.10.10.2840">
    <property type="entry name" value="PucR C-terminal helix-turn-helix domain"/>
    <property type="match status" value="1"/>
</dbReference>
<dbReference type="InterPro" id="IPR025736">
    <property type="entry name" value="PucR_C-HTH_dom"/>
</dbReference>
<proteinExistence type="predicted"/>
<dbReference type="RefSeq" id="WP_158538294.1">
    <property type="nucleotide sequence ID" value="NZ_QQAY01000001.1"/>
</dbReference>
<dbReference type="Pfam" id="PF13556">
    <property type="entry name" value="HTH_30"/>
    <property type="match status" value="1"/>
</dbReference>
<dbReference type="PANTHER" id="PTHR33744:SF15">
    <property type="entry name" value="CARBOHYDRATE DIACID REGULATOR"/>
    <property type="match status" value="1"/>
</dbReference>